<sequence length="106" mass="12011">MEEGDLWKSGGIYTGSVKEGGPLLPPFPLWSCAFIWVMAPQEVRSYPLFWLCRKKVNAFILKSSRKVCTGVLVSKFMAVWSQHPPLFSSEEWDEVQSLGLTIHPQP</sequence>
<evidence type="ECO:0000313" key="2">
    <source>
        <dbReference type="Proteomes" id="UP001476798"/>
    </source>
</evidence>
<name>A0ABV0PJC1_9TELE</name>
<comment type="caution">
    <text evidence="1">The sequence shown here is derived from an EMBL/GenBank/DDBJ whole genome shotgun (WGS) entry which is preliminary data.</text>
</comment>
<organism evidence="1 2">
    <name type="scientific">Goodea atripinnis</name>
    <dbReference type="NCBI Taxonomy" id="208336"/>
    <lineage>
        <taxon>Eukaryota</taxon>
        <taxon>Metazoa</taxon>
        <taxon>Chordata</taxon>
        <taxon>Craniata</taxon>
        <taxon>Vertebrata</taxon>
        <taxon>Euteleostomi</taxon>
        <taxon>Actinopterygii</taxon>
        <taxon>Neopterygii</taxon>
        <taxon>Teleostei</taxon>
        <taxon>Neoteleostei</taxon>
        <taxon>Acanthomorphata</taxon>
        <taxon>Ovalentaria</taxon>
        <taxon>Atherinomorphae</taxon>
        <taxon>Cyprinodontiformes</taxon>
        <taxon>Goodeidae</taxon>
        <taxon>Goodea</taxon>
    </lineage>
</organism>
<gene>
    <name evidence="1" type="ORF">GOODEAATRI_034097</name>
</gene>
<keyword evidence="2" id="KW-1185">Reference proteome</keyword>
<dbReference type="Proteomes" id="UP001476798">
    <property type="component" value="Unassembled WGS sequence"/>
</dbReference>
<protein>
    <submittedName>
        <fullName evidence="1">Uncharacterized protein</fullName>
    </submittedName>
</protein>
<dbReference type="EMBL" id="JAHRIO010077949">
    <property type="protein sequence ID" value="MEQ2183573.1"/>
    <property type="molecule type" value="Genomic_DNA"/>
</dbReference>
<evidence type="ECO:0000313" key="1">
    <source>
        <dbReference type="EMBL" id="MEQ2183573.1"/>
    </source>
</evidence>
<accession>A0ABV0PJC1</accession>
<proteinExistence type="predicted"/>
<reference evidence="1 2" key="1">
    <citation type="submission" date="2021-06" db="EMBL/GenBank/DDBJ databases">
        <authorList>
            <person name="Palmer J.M."/>
        </authorList>
    </citation>
    <scope>NUCLEOTIDE SEQUENCE [LARGE SCALE GENOMIC DNA]</scope>
    <source>
        <strain evidence="1 2">GA_2019</strain>
        <tissue evidence="1">Muscle</tissue>
    </source>
</reference>